<dbReference type="OrthoDB" id="7801681at2"/>
<keyword evidence="1" id="KW-0732">Signal</keyword>
<accession>A0A0F5FXX0</accession>
<comment type="caution">
    <text evidence="2">The sequence shown here is derived from an EMBL/GenBank/DDBJ whole genome shotgun (WGS) entry which is preliminary data.</text>
</comment>
<sequence>MKLKSLFLGSVAAAGLSTAGFAADLGVLTSLDVCDALGLSGLTISSDTNCLQISGSVDYRLRYGDYRAGLNVANTYDGTVDPIGPDEDVLDSDLNLDWDTRVRAYLTAVATADTDFGPASAIITLRQVDEWRVRNESDIAVQGGDHTNGVQLHEAYVRVGDATVLMAGKRKMGKDGSIANMDDDQPYSFLFMSDKIDGGGVLIDADDRRFGGHAIQIVSDLGNGVSVGVGLENIDTQDGAVLFPGVDKDSNLNIVRGGEAGTLIGVVSYAGESLTAHLTGIAYGVLDGDVDSFAVHAGVTGTFDIFKVRAAVGYDDDFKYLGYSVLHALASAEATFDMFTVALSGEVANFDDQTDYTIGGKITAAVIDGVKLNLDAAWFRDDFNPVTGGETDTVRIRLGAEAAVTETITLTAGIGTYFGDGVFGNGGAGASPIDIDENLIFGDVGVAWAPGGGFTSAAKVEFNDEGGYRGEFTAAKTFN</sequence>
<name>A0A0F5FXX0_9HYPH</name>
<feature type="signal peptide" evidence="1">
    <location>
        <begin position="1"/>
        <end position="22"/>
    </location>
</feature>
<evidence type="ECO:0008006" key="4">
    <source>
        <dbReference type="Google" id="ProtNLM"/>
    </source>
</evidence>
<evidence type="ECO:0000256" key="1">
    <source>
        <dbReference type="SAM" id="SignalP"/>
    </source>
</evidence>
<dbReference type="AlphaFoldDB" id="A0A0F5FXX0"/>
<dbReference type="PATRIC" id="fig|443610.3.peg.1146"/>
<evidence type="ECO:0000313" key="3">
    <source>
        <dbReference type="Proteomes" id="UP000033632"/>
    </source>
</evidence>
<feature type="chain" id="PRO_5002487205" description="Porin domain-containing protein" evidence="1">
    <location>
        <begin position="23"/>
        <end position="479"/>
    </location>
</feature>
<keyword evidence="3" id="KW-1185">Reference proteome</keyword>
<evidence type="ECO:0000313" key="2">
    <source>
        <dbReference type="EMBL" id="KKB13704.1"/>
    </source>
</evidence>
<reference evidence="2 3" key="1">
    <citation type="submission" date="2015-03" db="EMBL/GenBank/DDBJ databases">
        <authorList>
            <person name="Hassan Y.I."/>
            <person name="Lepp D."/>
            <person name="Li X.-Z."/>
            <person name="Zhou T."/>
        </authorList>
    </citation>
    <scope>NUCLEOTIDE SEQUENCE [LARGE SCALE GENOMIC DNA]</scope>
    <source>
        <strain evidence="2 3">BD-c194</strain>
    </source>
</reference>
<dbReference type="STRING" id="443610.VE25_00560"/>
<dbReference type="Proteomes" id="UP000033632">
    <property type="component" value="Unassembled WGS sequence"/>
</dbReference>
<dbReference type="EMBL" id="JZEX01000012">
    <property type="protein sequence ID" value="KKB13704.1"/>
    <property type="molecule type" value="Genomic_DNA"/>
</dbReference>
<gene>
    <name evidence="2" type="ORF">VE25_00560</name>
</gene>
<protein>
    <recommendedName>
        <fullName evidence="4">Porin domain-containing protein</fullName>
    </recommendedName>
</protein>
<proteinExistence type="predicted"/>
<organism evidence="2 3">
    <name type="scientific">Devosia geojensis</name>
    <dbReference type="NCBI Taxonomy" id="443610"/>
    <lineage>
        <taxon>Bacteria</taxon>
        <taxon>Pseudomonadati</taxon>
        <taxon>Pseudomonadota</taxon>
        <taxon>Alphaproteobacteria</taxon>
        <taxon>Hyphomicrobiales</taxon>
        <taxon>Devosiaceae</taxon>
        <taxon>Devosia</taxon>
    </lineage>
</organism>
<dbReference type="RefSeq" id="WP_046106627.1">
    <property type="nucleotide sequence ID" value="NZ_JZEX01000012.1"/>
</dbReference>